<proteinExistence type="predicted"/>
<reference evidence="3 4" key="1">
    <citation type="submission" date="2016-10" db="EMBL/GenBank/DDBJ databases">
        <title>Description of Gloeomargarita lithophora gen. nov., sp. nov., a thylakoid-bearing basal-branching cyanobacterium with intracellular carbonates, and proposal for Gloeomargaritales ord. nov.</title>
        <authorList>
            <person name="Moreira D."/>
            <person name="Tavera R."/>
            <person name="Benzerara K."/>
            <person name="Skouri-Panet F."/>
            <person name="Couradeau E."/>
            <person name="Gerard E."/>
            <person name="Loussert C."/>
            <person name="Novelo E."/>
            <person name="Zivanovic Y."/>
            <person name="Lopez-Garcia P."/>
        </authorList>
    </citation>
    <scope>NUCLEOTIDE SEQUENCE [LARGE SCALE GENOMIC DNA]</scope>
    <source>
        <strain evidence="3 4">D10</strain>
    </source>
</reference>
<dbReference type="EC" id="3.5.2.6" evidence="3"/>
<dbReference type="KEGG" id="glt:GlitD10_0050"/>
<organism evidence="3 4">
    <name type="scientific">Gloeomargarita lithophora Alchichica-D10</name>
    <dbReference type="NCBI Taxonomy" id="1188229"/>
    <lineage>
        <taxon>Bacteria</taxon>
        <taxon>Bacillati</taxon>
        <taxon>Cyanobacteriota</taxon>
        <taxon>Cyanophyceae</taxon>
        <taxon>Gloeomargaritales</taxon>
        <taxon>Gloeomargaritaceae</taxon>
        <taxon>Gloeomargarita</taxon>
    </lineage>
</organism>
<dbReference type="RefSeq" id="WP_071453108.1">
    <property type="nucleotide sequence ID" value="NZ_CP017675.1"/>
</dbReference>
<dbReference type="Pfam" id="PF13354">
    <property type="entry name" value="Beta-lactamase2"/>
    <property type="match status" value="1"/>
</dbReference>
<dbReference type="OrthoDB" id="9775096at2"/>
<dbReference type="InterPro" id="IPR000871">
    <property type="entry name" value="Beta-lactam_class-A"/>
</dbReference>
<evidence type="ECO:0000259" key="2">
    <source>
        <dbReference type="Pfam" id="PF13354"/>
    </source>
</evidence>
<evidence type="ECO:0000313" key="4">
    <source>
        <dbReference type="Proteomes" id="UP000180235"/>
    </source>
</evidence>
<dbReference type="InterPro" id="IPR012338">
    <property type="entry name" value="Beta-lactam/transpept-like"/>
</dbReference>
<dbReference type="STRING" id="1188229.GlitD10_0050"/>
<accession>A0A1J0A8V3</accession>
<name>A0A1J0A8V3_9CYAN</name>
<dbReference type="GO" id="GO:0008800">
    <property type="term" value="F:beta-lactamase activity"/>
    <property type="evidence" value="ECO:0007669"/>
    <property type="project" value="UniProtKB-EC"/>
</dbReference>
<gene>
    <name evidence="3" type="primary">penP</name>
    <name evidence="3" type="ORF">GlitD10_0050</name>
</gene>
<dbReference type="Gene3D" id="3.40.710.10">
    <property type="entry name" value="DD-peptidase/beta-lactamase superfamily"/>
    <property type="match status" value="1"/>
</dbReference>
<dbReference type="GO" id="GO:0030655">
    <property type="term" value="P:beta-lactam antibiotic catabolic process"/>
    <property type="evidence" value="ECO:0007669"/>
    <property type="project" value="InterPro"/>
</dbReference>
<keyword evidence="3" id="KW-0378">Hydrolase</keyword>
<feature type="domain" description="Beta-lactamase class A catalytic" evidence="2">
    <location>
        <begin position="134"/>
        <end position="342"/>
    </location>
</feature>
<dbReference type="InterPro" id="IPR045155">
    <property type="entry name" value="Beta-lactam_cat"/>
</dbReference>
<dbReference type="Proteomes" id="UP000180235">
    <property type="component" value="Chromosome"/>
</dbReference>
<feature type="region of interest" description="Disordered" evidence="1">
    <location>
        <begin position="367"/>
        <end position="388"/>
    </location>
</feature>
<dbReference type="PANTHER" id="PTHR35333">
    <property type="entry name" value="BETA-LACTAMASE"/>
    <property type="match status" value="1"/>
</dbReference>
<dbReference type="GO" id="GO:0046677">
    <property type="term" value="P:response to antibiotic"/>
    <property type="evidence" value="ECO:0007669"/>
    <property type="project" value="InterPro"/>
</dbReference>
<protein>
    <submittedName>
        <fullName evidence="3">Beta-lactamase</fullName>
        <ecNumber evidence="3">3.5.2.6</ecNumber>
    </submittedName>
</protein>
<dbReference type="SUPFAM" id="SSF56601">
    <property type="entry name" value="beta-lactamase/transpeptidase-like"/>
    <property type="match status" value="1"/>
</dbReference>
<feature type="compositionally biased region" description="Pro residues" evidence="1">
    <location>
        <begin position="375"/>
        <end position="388"/>
    </location>
</feature>
<evidence type="ECO:0000256" key="1">
    <source>
        <dbReference type="SAM" id="MobiDB-lite"/>
    </source>
</evidence>
<evidence type="ECO:0000313" key="3">
    <source>
        <dbReference type="EMBL" id="APB32351.1"/>
    </source>
</evidence>
<sequence length="388" mass="42528">MPQPEPKSDSARRRNVTELNGRLRPVPWWRSWFLGGLRLGLVGVGLGVLTGTGLNIWLSQGHDHLGQFPIQAQDRPPSWQSFLWPQTAEQTTLIPQPMRPTTLDDLLPRRTPMQALQAQLLPLTQRNPKVTATLYAVDLDSGEYLDMGGTKTVPAASTIKLPLLLALFQDLDQGKVRLDERLTMTKPLVASGSGDMQFQPVGTTFTLLDTATRMIVISDNTATNMILERLGGKEVVNQRFQEWGLQTTAVRNLLPDLKGTNTTSAADLVHTLALIAQGELLSQRSRDWVLHILRSTENRSLLPAGLGKGAVIGHKTGDIGFIIGDAGVVDTATGQRYLITIFIQSSYNDPQAVQLLQELSRKSYQYLNRAKAPGTPSPSGTPPPARPN</sequence>
<dbReference type="PANTHER" id="PTHR35333:SF4">
    <property type="entry name" value="SLR0121 PROTEIN"/>
    <property type="match status" value="1"/>
</dbReference>
<dbReference type="EMBL" id="CP017675">
    <property type="protein sequence ID" value="APB32351.1"/>
    <property type="molecule type" value="Genomic_DNA"/>
</dbReference>
<dbReference type="AlphaFoldDB" id="A0A1J0A8V3"/>
<keyword evidence="4" id="KW-1185">Reference proteome</keyword>